<proteinExistence type="predicted"/>
<reference evidence="1" key="5">
    <citation type="journal article" date="2021" name="G3 (Bethesda)">
        <title>Aegilops tauschii genome assembly Aet v5.0 features greater sequence contiguity and improved annotation.</title>
        <authorList>
            <person name="Wang L."/>
            <person name="Zhu T."/>
            <person name="Rodriguez J.C."/>
            <person name="Deal K.R."/>
            <person name="Dubcovsky J."/>
            <person name="McGuire P.E."/>
            <person name="Lux T."/>
            <person name="Spannagl M."/>
            <person name="Mayer K.F.X."/>
            <person name="Baldrich P."/>
            <person name="Meyers B.C."/>
            <person name="Huo N."/>
            <person name="Gu Y.Q."/>
            <person name="Zhou H."/>
            <person name="Devos K.M."/>
            <person name="Bennetzen J.L."/>
            <person name="Unver T."/>
            <person name="Budak H."/>
            <person name="Gulick P.J."/>
            <person name="Galiba G."/>
            <person name="Kalapos B."/>
            <person name="Nelson D.R."/>
            <person name="Li P."/>
            <person name="You F.M."/>
            <person name="Luo M.C."/>
            <person name="Dvorak J."/>
        </authorList>
    </citation>
    <scope>NUCLEOTIDE SEQUENCE [LARGE SCALE GENOMIC DNA]</scope>
    <source>
        <strain evidence="1">cv. AL8/78</strain>
    </source>
</reference>
<keyword evidence="2" id="KW-1185">Reference proteome</keyword>
<protein>
    <submittedName>
        <fullName evidence="1">Uncharacterized protein</fullName>
    </submittedName>
</protein>
<reference evidence="2" key="1">
    <citation type="journal article" date="2014" name="Science">
        <title>Ancient hybridizations among the ancestral genomes of bread wheat.</title>
        <authorList>
            <consortium name="International Wheat Genome Sequencing Consortium,"/>
            <person name="Marcussen T."/>
            <person name="Sandve S.R."/>
            <person name="Heier L."/>
            <person name="Spannagl M."/>
            <person name="Pfeifer M."/>
            <person name="Jakobsen K.S."/>
            <person name="Wulff B.B."/>
            <person name="Steuernagel B."/>
            <person name="Mayer K.F."/>
            <person name="Olsen O.A."/>
        </authorList>
    </citation>
    <scope>NUCLEOTIDE SEQUENCE [LARGE SCALE GENOMIC DNA]</scope>
    <source>
        <strain evidence="2">cv. AL8/78</strain>
    </source>
</reference>
<accession>A0A453NS23</accession>
<sequence>ETSLLFLPQIPNRHVPDPARCSGGEHGVRRTGPRCHLPPQDATAALAPHLLLRCGAPGGGVTLRRAQQQLGRARLYLPLLVSHHLSCLRLTASPLVAAYLSHRHKFAVDQRNCSGFRFTVPNVAVRGLKKLGF</sequence>
<name>A0A453NS23_AEGTS</name>
<dbReference type="AlphaFoldDB" id="A0A453NS23"/>
<reference evidence="1" key="3">
    <citation type="journal article" date="2017" name="Nature">
        <title>Genome sequence of the progenitor of the wheat D genome Aegilops tauschii.</title>
        <authorList>
            <person name="Luo M.C."/>
            <person name="Gu Y.Q."/>
            <person name="Puiu D."/>
            <person name="Wang H."/>
            <person name="Twardziok S.O."/>
            <person name="Deal K.R."/>
            <person name="Huo N."/>
            <person name="Zhu T."/>
            <person name="Wang L."/>
            <person name="Wang Y."/>
            <person name="McGuire P.E."/>
            <person name="Liu S."/>
            <person name="Long H."/>
            <person name="Ramasamy R.K."/>
            <person name="Rodriguez J.C."/>
            <person name="Van S.L."/>
            <person name="Yuan L."/>
            <person name="Wang Z."/>
            <person name="Xia Z."/>
            <person name="Xiao L."/>
            <person name="Anderson O.D."/>
            <person name="Ouyang S."/>
            <person name="Liang Y."/>
            <person name="Zimin A.V."/>
            <person name="Pertea G."/>
            <person name="Qi P."/>
            <person name="Bennetzen J.L."/>
            <person name="Dai X."/>
            <person name="Dawson M.W."/>
            <person name="Muller H.G."/>
            <person name="Kugler K."/>
            <person name="Rivarola-Duarte L."/>
            <person name="Spannagl M."/>
            <person name="Mayer K.F.X."/>
            <person name="Lu F.H."/>
            <person name="Bevan M.W."/>
            <person name="Leroy P."/>
            <person name="Li P."/>
            <person name="You F.M."/>
            <person name="Sun Q."/>
            <person name="Liu Z."/>
            <person name="Lyons E."/>
            <person name="Wicker T."/>
            <person name="Salzberg S.L."/>
            <person name="Devos K.M."/>
            <person name="Dvorak J."/>
        </authorList>
    </citation>
    <scope>NUCLEOTIDE SEQUENCE [LARGE SCALE GENOMIC DNA]</scope>
    <source>
        <strain evidence="1">cv. AL8/78</strain>
    </source>
</reference>
<organism evidence="1 2">
    <name type="scientific">Aegilops tauschii subsp. strangulata</name>
    <name type="common">Goatgrass</name>
    <dbReference type="NCBI Taxonomy" id="200361"/>
    <lineage>
        <taxon>Eukaryota</taxon>
        <taxon>Viridiplantae</taxon>
        <taxon>Streptophyta</taxon>
        <taxon>Embryophyta</taxon>
        <taxon>Tracheophyta</taxon>
        <taxon>Spermatophyta</taxon>
        <taxon>Magnoliopsida</taxon>
        <taxon>Liliopsida</taxon>
        <taxon>Poales</taxon>
        <taxon>Poaceae</taxon>
        <taxon>BOP clade</taxon>
        <taxon>Pooideae</taxon>
        <taxon>Triticodae</taxon>
        <taxon>Triticeae</taxon>
        <taxon>Triticinae</taxon>
        <taxon>Aegilops</taxon>
    </lineage>
</organism>
<evidence type="ECO:0000313" key="2">
    <source>
        <dbReference type="Proteomes" id="UP000015105"/>
    </source>
</evidence>
<reference evidence="2" key="2">
    <citation type="journal article" date="2017" name="Nat. Plants">
        <title>The Aegilops tauschii genome reveals multiple impacts of transposons.</title>
        <authorList>
            <person name="Zhao G."/>
            <person name="Zou C."/>
            <person name="Li K."/>
            <person name="Wang K."/>
            <person name="Li T."/>
            <person name="Gao L."/>
            <person name="Zhang X."/>
            <person name="Wang H."/>
            <person name="Yang Z."/>
            <person name="Liu X."/>
            <person name="Jiang W."/>
            <person name="Mao L."/>
            <person name="Kong X."/>
            <person name="Jiao Y."/>
            <person name="Jia J."/>
        </authorList>
    </citation>
    <scope>NUCLEOTIDE SEQUENCE [LARGE SCALE GENOMIC DNA]</scope>
    <source>
        <strain evidence="2">cv. AL8/78</strain>
    </source>
</reference>
<dbReference type="Gramene" id="AET6Gv20462700.26">
    <property type="protein sequence ID" value="AET6Gv20462700.26"/>
    <property type="gene ID" value="AET6Gv20462700"/>
</dbReference>
<reference evidence="1" key="4">
    <citation type="submission" date="2019-03" db="UniProtKB">
        <authorList>
            <consortium name="EnsemblPlants"/>
        </authorList>
    </citation>
    <scope>IDENTIFICATION</scope>
</reference>
<dbReference type="Proteomes" id="UP000015105">
    <property type="component" value="Chromosome 6D"/>
</dbReference>
<evidence type="ECO:0000313" key="1">
    <source>
        <dbReference type="EnsemblPlants" id="AET6Gv20462700.26"/>
    </source>
</evidence>
<dbReference type="EnsemblPlants" id="AET6Gv20462700.26">
    <property type="protein sequence ID" value="AET6Gv20462700.26"/>
    <property type="gene ID" value="AET6Gv20462700"/>
</dbReference>